<dbReference type="Gene3D" id="2.40.50.100">
    <property type="match status" value="1"/>
</dbReference>
<evidence type="ECO:0000313" key="3">
    <source>
        <dbReference type="EMBL" id="ALV07346.1"/>
    </source>
</evidence>
<evidence type="ECO:0000313" key="4">
    <source>
        <dbReference type="Proteomes" id="UP000060699"/>
    </source>
</evidence>
<dbReference type="InterPro" id="IPR058625">
    <property type="entry name" value="MdtA-like_BSH"/>
</dbReference>
<dbReference type="AlphaFoldDB" id="A0A0U3LLP3"/>
<dbReference type="Pfam" id="PF25917">
    <property type="entry name" value="BSH_RND"/>
    <property type="match status" value="1"/>
</dbReference>
<dbReference type="Proteomes" id="UP000060699">
    <property type="component" value="Chromosome"/>
</dbReference>
<dbReference type="InterPro" id="IPR058792">
    <property type="entry name" value="Beta-barrel_RND_2"/>
</dbReference>
<reference evidence="3 4" key="1">
    <citation type="submission" date="2015-12" db="EMBL/GenBank/DDBJ databases">
        <title>Complete genome of Roseateles depolymerans KCTC 42856.</title>
        <authorList>
            <person name="Kim K.M."/>
        </authorList>
    </citation>
    <scope>NUCLEOTIDE SEQUENCE [LARGE SCALE GENOMIC DNA]</scope>
    <source>
        <strain evidence="3 4">KCTC 42856</strain>
    </source>
</reference>
<evidence type="ECO:0000259" key="1">
    <source>
        <dbReference type="Pfam" id="PF25917"/>
    </source>
</evidence>
<evidence type="ECO:0000259" key="2">
    <source>
        <dbReference type="Pfam" id="PF25954"/>
    </source>
</evidence>
<feature type="domain" description="CusB-like beta-barrel" evidence="2">
    <location>
        <begin position="260"/>
        <end position="303"/>
    </location>
</feature>
<name>A0A0U3LLP3_9BURK</name>
<dbReference type="STRING" id="76731.RD2015_2882"/>
<dbReference type="GO" id="GO:0055085">
    <property type="term" value="P:transmembrane transport"/>
    <property type="evidence" value="ECO:0007669"/>
    <property type="project" value="InterPro"/>
</dbReference>
<organism evidence="3 4">
    <name type="scientific">Roseateles depolymerans</name>
    <dbReference type="NCBI Taxonomy" id="76731"/>
    <lineage>
        <taxon>Bacteria</taxon>
        <taxon>Pseudomonadati</taxon>
        <taxon>Pseudomonadota</taxon>
        <taxon>Betaproteobacteria</taxon>
        <taxon>Burkholderiales</taxon>
        <taxon>Sphaerotilaceae</taxon>
        <taxon>Roseateles</taxon>
    </lineage>
</organism>
<sequence length="359" mass="38637" precursor="true">MIPARTFVLVTVPALLGVLAVLYAWELPPFRSDVQTTEDAYVRGSITIIAPKVDGYVAQVLVKDFEDVRAGQLLVKLDDGNYAQKLEQAKATLAAQEANLANFIQSRRAKEATLLGSEAAVAMAQAQRVNSEAQLERAWADEHRVNALVADGSLSIRERDQTHGLLRQAEATQKQAKAAQLQAAANRALARQDLQAVIVNRRVIEANVASARAAVKLAEIDLEHTNIRAPQAGRVGEVGVKLGQYATPGSQMMALVPSRLWVIANYKEAQTAHMSPGQPASVRVDALGDKVLRGHVESLAPATGSEFSVIRADNATGNFTKIPQRVPVRIVLELAKEDADRLRPGLSVVASVDTRKAGS</sequence>
<dbReference type="PANTHER" id="PTHR30386">
    <property type="entry name" value="MEMBRANE FUSION SUBUNIT OF EMRAB-TOLC MULTIDRUG EFFLUX PUMP"/>
    <property type="match status" value="1"/>
</dbReference>
<dbReference type="OrthoDB" id="9811754at2"/>
<dbReference type="PRINTS" id="PR01490">
    <property type="entry name" value="RTXTOXIND"/>
</dbReference>
<keyword evidence="4" id="KW-1185">Reference proteome</keyword>
<dbReference type="Gene3D" id="2.40.30.170">
    <property type="match status" value="1"/>
</dbReference>
<dbReference type="PATRIC" id="fig|76731.3.peg.2948"/>
<proteinExistence type="predicted"/>
<protein>
    <submittedName>
        <fullName evidence="3">Hemolysin secretion protein D</fullName>
    </submittedName>
</protein>
<accession>A0A0U3LLP3</accession>
<dbReference type="InterPro" id="IPR050739">
    <property type="entry name" value="MFP"/>
</dbReference>
<dbReference type="EMBL" id="CP013729">
    <property type="protein sequence ID" value="ALV07346.1"/>
    <property type="molecule type" value="Genomic_DNA"/>
</dbReference>
<dbReference type="KEGG" id="rdp:RD2015_2882"/>
<dbReference type="RefSeq" id="WP_058935471.1">
    <property type="nucleotide sequence ID" value="NZ_CP013729.1"/>
</dbReference>
<gene>
    <name evidence="3" type="ORF">RD2015_2882</name>
</gene>
<dbReference type="PANTHER" id="PTHR30386:SF24">
    <property type="entry name" value="MULTIDRUG RESISTANCE EFFLUX PUMP"/>
    <property type="match status" value="1"/>
</dbReference>
<dbReference type="Pfam" id="PF25954">
    <property type="entry name" value="Beta-barrel_RND_2"/>
    <property type="match status" value="1"/>
</dbReference>
<dbReference type="SUPFAM" id="SSF111369">
    <property type="entry name" value="HlyD-like secretion proteins"/>
    <property type="match status" value="2"/>
</dbReference>
<feature type="domain" description="Multidrug resistance protein MdtA-like barrel-sandwich hybrid" evidence="1">
    <location>
        <begin position="49"/>
        <end position="256"/>
    </location>
</feature>